<protein>
    <submittedName>
        <fullName evidence="3">Uncharacterized protein</fullName>
    </submittedName>
</protein>
<dbReference type="RefSeq" id="WP_152583845.1">
    <property type="nucleotide sequence ID" value="NZ_VIKT02000015.1"/>
</dbReference>
<dbReference type="Proteomes" id="UP000818266">
    <property type="component" value="Unassembled WGS sequence"/>
</dbReference>
<keyword evidence="2" id="KW-0472">Membrane</keyword>
<gene>
    <name evidence="3" type="ORF">FK219_009385</name>
</gene>
<feature type="transmembrane region" description="Helical" evidence="2">
    <location>
        <begin position="27"/>
        <end position="49"/>
    </location>
</feature>
<reference evidence="3 4" key="1">
    <citation type="submission" date="2019-06" db="EMBL/GenBank/DDBJ databases">
        <authorList>
            <person name="De-Chao Zhang Q."/>
        </authorList>
    </citation>
    <scope>NUCLEOTIDE SEQUENCE [LARGE SCALE GENOMIC DNA]</scope>
    <source>
        <strain evidence="3 4">KN1116</strain>
    </source>
</reference>
<reference evidence="3 4" key="2">
    <citation type="submission" date="2020-03" db="EMBL/GenBank/DDBJ databases">
        <title>Chryseoglobus sp. isolated from a deep-sea seamount.</title>
        <authorList>
            <person name="Zhang D.-C."/>
        </authorList>
    </citation>
    <scope>NUCLEOTIDE SEQUENCE [LARGE SCALE GENOMIC DNA]</scope>
    <source>
        <strain evidence="3 4">KN1116</strain>
    </source>
</reference>
<accession>A0A9E5JR60</accession>
<sequence>MNDQSTPLPADATAGRDRVTVRRAPRIGAFLVVGGFLGFLATLIVTSLYEADPGVGFAASLAYFSLYGVSAGVLVGAVLAVLVDRRSRRRARTIEVEREEVPAEPESAEPEPAPAESEPADPAHPASSPATARGDDQPTT</sequence>
<name>A0A9E5JR60_9MICO</name>
<evidence type="ECO:0000256" key="2">
    <source>
        <dbReference type="SAM" id="Phobius"/>
    </source>
</evidence>
<evidence type="ECO:0000256" key="1">
    <source>
        <dbReference type="SAM" id="MobiDB-lite"/>
    </source>
</evidence>
<evidence type="ECO:0000313" key="3">
    <source>
        <dbReference type="EMBL" id="NHF63446.1"/>
    </source>
</evidence>
<feature type="compositionally biased region" description="Low complexity" evidence="1">
    <location>
        <begin position="123"/>
        <end position="132"/>
    </location>
</feature>
<feature type="compositionally biased region" description="Basic and acidic residues" evidence="1">
    <location>
        <begin position="92"/>
        <end position="101"/>
    </location>
</feature>
<comment type="caution">
    <text evidence="3">The sequence shown here is derived from an EMBL/GenBank/DDBJ whole genome shotgun (WGS) entry which is preliminary data.</text>
</comment>
<keyword evidence="4" id="KW-1185">Reference proteome</keyword>
<feature type="transmembrane region" description="Helical" evidence="2">
    <location>
        <begin position="61"/>
        <end position="83"/>
    </location>
</feature>
<dbReference type="EMBL" id="VIKT02000015">
    <property type="protein sequence ID" value="NHF63446.1"/>
    <property type="molecule type" value="Genomic_DNA"/>
</dbReference>
<evidence type="ECO:0000313" key="4">
    <source>
        <dbReference type="Proteomes" id="UP000818266"/>
    </source>
</evidence>
<organism evidence="3 4">
    <name type="scientific">Microcella pacifica</name>
    <dbReference type="NCBI Taxonomy" id="2591847"/>
    <lineage>
        <taxon>Bacteria</taxon>
        <taxon>Bacillati</taxon>
        <taxon>Actinomycetota</taxon>
        <taxon>Actinomycetes</taxon>
        <taxon>Micrococcales</taxon>
        <taxon>Microbacteriaceae</taxon>
        <taxon>Microcella</taxon>
    </lineage>
</organism>
<feature type="region of interest" description="Disordered" evidence="1">
    <location>
        <begin position="91"/>
        <end position="140"/>
    </location>
</feature>
<dbReference type="AlphaFoldDB" id="A0A9E5JR60"/>
<keyword evidence="2" id="KW-1133">Transmembrane helix</keyword>
<keyword evidence="2" id="KW-0812">Transmembrane</keyword>
<proteinExistence type="predicted"/>